<dbReference type="Pfam" id="PF09297">
    <property type="entry name" value="Zn_ribbon_NUD"/>
    <property type="match status" value="1"/>
</dbReference>
<dbReference type="InterPro" id="IPR015376">
    <property type="entry name" value="Znr_NADH_PPase"/>
</dbReference>
<dbReference type="EMBL" id="JWIC01000005">
    <property type="protein sequence ID" value="KID57277.1"/>
    <property type="molecule type" value="Genomic_DNA"/>
</dbReference>
<dbReference type="PROSITE" id="PS51462">
    <property type="entry name" value="NUDIX"/>
    <property type="match status" value="1"/>
</dbReference>
<comment type="caution">
    <text evidence="11">The sequence shown here is derived from an EMBL/GenBank/DDBJ whole genome shotgun (WGS) entry which is preliminary data.</text>
</comment>
<evidence type="ECO:0000259" key="10">
    <source>
        <dbReference type="PROSITE" id="PS51462"/>
    </source>
</evidence>
<evidence type="ECO:0000256" key="1">
    <source>
        <dbReference type="ARBA" id="ARBA00001946"/>
    </source>
</evidence>
<evidence type="ECO:0000313" key="12">
    <source>
        <dbReference type="Proteomes" id="UP000031327"/>
    </source>
</evidence>
<dbReference type="PANTHER" id="PTHR42904:SF6">
    <property type="entry name" value="NAD-CAPPED RNA HYDROLASE NUDT12"/>
    <property type="match status" value="1"/>
</dbReference>
<name>A0A0C1QQC5_9GAMM</name>
<evidence type="ECO:0000256" key="9">
    <source>
        <dbReference type="ARBA" id="ARBA00023679"/>
    </source>
</evidence>
<keyword evidence="8" id="KW-0520">NAD</keyword>
<dbReference type="InterPro" id="IPR015375">
    <property type="entry name" value="NADH_PPase-like_N"/>
</dbReference>
<organism evidence="11 12">
    <name type="scientific">Pseudoalteromonas luteoviolacea</name>
    <dbReference type="NCBI Taxonomy" id="43657"/>
    <lineage>
        <taxon>Bacteria</taxon>
        <taxon>Pseudomonadati</taxon>
        <taxon>Pseudomonadota</taxon>
        <taxon>Gammaproteobacteria</taxon>
        <taxon>Alteromonadales</taxon>
        <taxon>Pseudoalteromonadaceae</taxon>
        <taxon>Pseudoalteromonas</taxon>
    </lineage>
</organism>
<keyword evidence="5" id="KW-0479">Metal-binding</keyword>
<keyword evidence="7" id="KW-0460">Magnesium</keyword>
<dbReference type="Gene3D" id="3.90.79.20">
    <property type="match status" value="1"/>
</dbReference>
<dbReference type="NCBIfam" id="NF001299">
    <property type="entry name" value="PRK00241.1"/>
    <property type="match status" value="1"/>
</dbReference>
<evidence type="ECO:0000256" key="6">
    <source>
        <dbReference type="ARBA" id="ARBA00022801"/>
    </source>
</evidence>
<evidence type="ECO:0000256" key="3">
    <source>
        <dbReference type="ARBA" id="ARBA00009595"/>
    </source>
</evidence>
<dbReference type="Gene3D" id="3.90.79.10">
    <property type="entry name" value="Nucleoside Triphosphate Pyrophosphohydrolase"/>
    <property type="match status" value="1"/>
</dbReference>
<evidence type="ECO:0000256" key="8">
    <source>
        <dbReference type="ARBA" id="ARBA00023027"/>
    </source>
</evidence>
<dbReference type="GO" id="GO:0005829">
    <property type="term" value="C:cytosol"/>
    <property type="evidence" value="ECO:0007669"/>
    <property type="project" value="TreeGrafter"/>
</dbReference>
<dbReference type="AlphaFoldDB" id="A0A0C1QQC5"/>
<dbReference type="GO" id="GO:0019677">
    <property type="term" value="P:NAD+ catabolic process"/>
    <property type="evidence" value="ECO:0007669"/>
    <property type="project" value="TreeGrafter"/>
</dbReference>
<dbReference type="PROSITE" id="PS00893">
    <property type="entry name" value="NUDIX_BOX"/>
    <property type="match status" value="1"/>
</dbReference>
<feature type="domain" description="Nudix hydrolase" evidence="10">
    <location>
        <begin position="170"/>
        <end position="298"/>
    </location>
</feature>
<dbReference type="Proteomes" id="UP000031327">
    <property type="component" value="Unassembled WGS sequence"/>
</dbReference>
<dbReference type="CDD" id="cd03429">
    <property type="entry name" value="NUDIX_NADH_pyrophosphatase_Nudt13"/>
    <property type="match status" value="1"/>
</dbReference>
<dbReference type="PANTHER" id="PTHR42904">
    <property type="entry name" value="NUDIX HYDROLASE, NUDC SUBFAMILY"/>
    <property type="match status" value="1"/>
</dbReference>
<dbReference type="Pfam" id="PF09296">
    <property type="entry name" value="NUDIX-like"/>
    <property type="match status" value="1"/>
</dbReference>
<dbReference type="InterPro" id="IPR049734">
    <property type="entry name" value="NudC-like_C"/>
</dbReference>
<proteinExistence type="inferred from homology"/>
<accession>A0A0C1QQC5</accession>
<reference evidence="11 12" key="1">
    <citation type="submission" date="2014-12" db="EMBL/GenBank/DDBJ databases">
        <title>Draft Genome Sequence of Pseudoalteromonas luteoviolacea HI1.</title>
        <authorList>
            <person name="Asahina A.Y."/>
            <person name="Hadfield M.G."/>
        </authorList>
    </citation>
    <scope>NUCLEOTIDE SEQUENCE [LARGE SCALE GENOMIC DNA]</scope>
    <source>
        <strain evidence="11 12">HI1</strain>
    </source>
</reference>
<dbReference type="GO" id="GO:0006742">
    <property type="term" value="P:NADP+ catabolic process"/>
    <property type="evidence" value="ECO:0007669"/>
    <property type="project" value="TreeGrafter"/>
</dbReference>
<evidence type="ECO:0000256" key="7">
    <source>
        <dbReference type="ARBA" id="ARBA00022842"/>
    </source>
</evidence>
<comment type="cofactor">
    <cofactor evidence="2">
        <name>Zn(2+)</name>
        <dbReference type="ChEBI" id="CHEBI:29105"/>
    </cofactor>
</comment>
<comment type="catalytic activity">
    <reaction evidence="9">
        <text>a 5'-end NAD(+)-phospho-ribonucleoside in mRNA + H2O = a 5'-end phospho-adenosine-phospho-ribonucleoside in mRNA + beta-nicotinamide D-ribonucleotide + 2 H(+)</text>
        <dbReference type="Rhea" id="RHEA:60876"/>
        <dbReference type="Rhea" id="RHEA-COMP:15698"/>
        <dbReference type="Rhea" id="RHEA-COMP:15719"/>
        <dbReference type="ChEBI" id="CHEBI:14649"/>
        <dbReference type="ChEBI" id="CHEBI:15377"/>
        <dbReference type="ChEBI" id="CHEBI:15378"/>
        <dbReference type="ChEBI" id="CHEBI:144029"/>
        <dbReference type="ChEBI" id="CHEBI:144051"/>
    </reaction>
    <physiologicalReaction direction="left-to-right" evidence="9">
        <dbReference type="Rhea" id="RHEA:60877"/>
    </physiologicalReaction>
</comment>
<dbReference type="GO" id="GO:0046872">
    <property type="term" value="F:metal ion binding"/>
    <property type="evidence" value="ECO:0007669"/>
    <property type="project" value="UniProtKB-KW"/>
</dbReference>
<dbReference type="RefSeq" id="WP_039609050.1">
    <property type="nucleotide sequence ID" value="NZ_JWIC01000005.1"/>
</dbReference>
<dbReference type="InterPro" id="IPR050241">
    <property type="entry name" value="NAD-cap_RNA_hydrolase_NudC"/>
</dbReference>
<protein>
    <recommendedName>
        <fullName evidence="4">NAD(+) diphosphatase</fullName>
        <ecNumber evidence="4">3.6.1.22</ecNumber>
    </recommendedName>
</protein>
<evidence type="ECO:0000313" key="11">
    <source>
        <dbReference type="EMBL" id="KID57277.1"/>
    </source>
</evidence>
<sequence>MLYYTQMTLDRASAQRKDKNWLLTQYGEKSRWLLIHNDQNLFTADLTELAFIQQSQIEHLDRRDAIFLGKDEQFSYFALDVSSIDLSELQKQLGVCTEDHNDGQYRFADMRKVGPKLERVSGSVGVLARGLSYWHKTHCYCGRCGHKNIPVEAGHARLCTNKSCKHMTFPRTDPAVIMLVTHTFKDGVERCLLGRQEAWPEGVYSTLAGFVDPGETLEQAVAREVEEEAGVIVDDVQYLASQPWPFPSSLMLGFIATAKTTDIFVEQDELEQAHWFSRADLDTFGQWGDDAPGFKLTRPDSISRFLVEHWRQLPEKE</sequence>
<dbReference type="InterPro" id="IPR015797">
    <property type="entry name" value="NUDIX_hydrolase-like_dom_sf"/>
</dbReference>
<evidence type="ECO:0000256" key="5">
    <source>
        <dbReference type="ARBA" id="ARBA00022723"/>
    </source>
</evidence>
<evidence type="ECO:0000256" key="4">
    <source>
        <dbReference type="ARBA" id="ARBA00012381"/>
    </source>
</evidence>
<gene>
    <name evidence="11" type="ORF">JF50_08605</name>
</gene>
<dbReference type="SUPFAM" id="SSF55811">
    <property type="entry name" value="Nudix"/>
    <property type="match status" value="1"/>
</dbReference>
<dbReference type="Pfam" id="PF00293">
    <property type="entry name" value="NUDIX"/>
    <property type="match status" value="1"/>
</dbReference>
<comment type="cofactor">
    <cofactor evidence="1">
        <name>Mg(2+)</name>
        <dbReference type="ChEBI" id="CHEBI:18420"/>
    </cofactor>
</comment>
<evidence type="ECO:0000256" key="2">
    <source>
        <dbReference type="ARBA" id="ARBA00001947"/>
    </source>
</evidence>
<dbReference type="EC" id="3.6.1.22" evidence="4"/>
<dbReference type="GO" id="GO:0035529">
    <property type="term" value="F:NADH pyrophosphatase activity"/>
    <property type="evidence" value="ECO:0007669"/>
    <property type="project" value="TreeGrafter"/>
</dbReference>
<dbReference type="InterPro" id="IPR020084">
    <property type="entry name" value="NUDIX_hydrolase_CS"/>
</dbReference>
<comment type="similarity">
    <text evidence="3">Belongs to the Nudix hydrolase family. NudC subfamily.</text>
</comment>
<keyword evidence="6" id="KW-0378">Hydrolase</keyword>
<dbReference type="InterPro" id="IPR000086">
    <property type="entry name" value="NUDIX_hydrolase_dom"/>
</dbReference>